<feature type="region of interest" description="Disordered" evidence="1">
    <location>
        <begin position="28"/>
        <end position="93"/>
    </location>
</feature>
<evidence type="ECO:0000256" key="1">
    <source>
        <dbReference type="SAM" id="MobiDB-lite"/>
    </source>
</evidence>
<reference evidence="3" key="1">
    <citation type="submission" date="2024-07" db="EMBL/GenBank/DDBJ databases">
        <title>Two chromosome-level genome assemblies of Korean endemic species Abeliophyllum distichum and Forsythia ovata (Oleaceae).</title>
        <authorList>
            <person name="Jang H."/>
        </authorList>
    </citation>
    <scope>NUCLEOTIDE SEQUENCE [LARGE SCALE GENOMIC DNA]</scope>
</reference>
<accession>A0ABD1SKD8</accession>
<name>A0ABD1SKD8_9LAMI</name>
<gene>
    <name evidence="2" type="ORF">Fot_34804</name>
</gene>
<evidence type="ECO:0008006" key="4">
    <source>
        <dbReference type="Google" id="ProtNLM"/>
    </source>
</evidence>
<organism evidence="2 3">
    <name type="scientific">Forsythia ovata</name>
    <dbReference type="NCBI Taxonomy" id="205694"/>
    <lineage>
        <taxon>Eukaryota</taxon>
        <taxon>Viridiplantae</taxon>
        <taxon>Streptophyta</taxon>
        <taxon>Embryophyta</taxon>
        <taxon>Tracheophyta</taxon>
        <taxon>Spermatophyta</taxon>
        <taxon>Magnoliopsida</taxon>
        <taxon>eudicotyledons</taxon>
        <taxon>Gunneridae</taxon>
        <taxon>Pentapetalae</taxon>
        <taxon>asterids</taxon>
        <taxon>lamiids</taxon>
        <taxon>Lamiales</taxon>
        <taxon>Oleaceae</taxon>
        <taxon>Forsythieae</taxon>
        <taxon>Forsythia</taxon>
    </lineage>
</organism>
<sequence length="137" mass="14875">MIGTESAIPVRMVDSMVHDDICKRIRGGVRRNGYEEETEGKLESESMKNTGKGSKLSVKGGGQEVRKERKSGTGMNGSPKKGGHGGKFTWAGDGYSPAELGSFEKEAIDANDPIFEEPEEALSLSHFPNTIRDTIEE</sequence>
<protein>
    <recommendedName>
        <fullName evidence="4">Programmed cell death protein 4</fullName>
    </recommendedName>
</protein>
<evidence type="ECO:0000313" key="2">
    <source>
        <dbReference type="EMBL" id="KAL2500956.1"/>
    </source>
</evidence>
<keyword evidence="3" id="KW-1185">Reference proteome</keyword>
<dbReference type="AlphaFoldDB" id="A0ABD1SKD8"/>
<evidence type="ECO:0000313" key="3">
    <source>
        <dbReference type="Proteomes" id="UP001604277"/>
    </source>
</evidence>
<dbReference type="Proteomes" id="UP001604277">
    <property type="component" value="Unassembled WGS sequence"/>
</dbReference>
<proteinExistence type="predicted"/>
<comment type="caution">
    <text evidence="2">The sequence shown here is derived from an EMBL/GenBank/DDBJ whole genome shotgun (WGS) entry which is preliminary data.</text>
</comment>
<dbReference type="EMBL" id="JBFOLJ010000010">
    <property type="protein sequence ID" value="KAL2500956.1"/>
    <property type="molecule type" value="Genomic_DNA"/>
</dbReference>